<dbReference type="Pfam" id="PF00990">
    <property type="entry name" value="GGDEF"/>
    <property type="match status" value="1"/>
</dbReference>
<feature type="domain" description="PAS" evidence="2">
    <location>
        <begin position="228"/>
        <end position="291"/>
    </location>
</feature>
<dbReference type="InterPro" id="IPR029787">
    <property type="entry name" value="Nucleotide_cyclase"/>
</dbReference>
<evidence type="ECO:0000256" key="1">
    <source>
        <dbReference type="ARBA" id="ARBA00001946"/>
    </source>
</evidence>
<dbReference type="InterPro" id="IPR052155">
    <property type="entry name" value="Biofilm_reg_signaling"/>
</dbReference>
<dbReference type="InterPro" id="IPR013767">
    <property type="entry name" value="PAS_fold"/>
</dbReference>
<dbReference type="Pfam" id="PF00989">
    <property type="entry name" value="PAS"/>
    <property type="match status" value="1"/>
</dbReference>
<dbReference type="InterPro" id="IPR013655">
    <property type="entry name" value="PAS_fold_3"/>
</dbReference>
<dbReference type="Pfam" id="PF08447">
    <property type="entry name" value="PAS_3"/>
    <property type="match status" value="1"/>
</dbReference>
<dbReference type="EMBL" id="VOLT01000001">
    <property type="protein sequence ID" value="TWX72188.1"/>
    <property type="molecule type" value="Genomic_DNA"/>
</dbReference>
<dbReference type="GO" id="GO:0006355">
    <property type="term" value="P:regulation of DNA-templated transcription"/>
    <property type="evidence" value="ECO:0007669"/>
    <property type="project" value="InterPro"/>
</dbReference>
<comment type="caution">
    <text evidence="5">The sequence shown here is derived from an EMBL/GenBank/DDBJ whole genome shotgun (WGS) entry which is preliminary data.</text>
</comment>
<dbReference type="OrthoDB" id="9799509at2"/>
<dbReference type="AlphaFoldDB" id="A0A5C6QUM9"/>
<feature type="domain" description="PAC" evidence="3">
    <location>
        <begin position="52"/>
        <end position="104"/>
    </location>
</feature>
<dbReference type="InterPro" id="IPR000014">
    <property type="entry name" value="PAS"/>
</dbReference>
<feature type="domain" description="PAC" evidence="3">
    <location>
        <begin position="416"/>
        <end position="470"/>
    </location>
</feature>
<dbReference type="SMART" id="SM00086">
    <property type="entry name" value="PAC"/>
    <property type="match status" value="4"/>
</dbReference>
<gene>
    <name evidence="5" type="ORF">ESZ36_01885</name>
</gene>
<feature type="domain" description="PAS" evidence="2">
    <location>
        <begin position="345"/>
        <end position="391"/>
    </location>
</feature>
<dbReference type="CDD" id="cd00130">
    <property type="entry name" value="PAS"/>
    <property type="match status" value="3"/>
</dbReference>
<proteinExistence type="predicted"/>
<dbReference type="NCBIfam" id="TIGR00229">
    <property type="entry name" value="sensory_box"/>
    <property type="match status" value="4"/>
</dbReference>
<reference evidence="5 6" key="1">
    <citation type="submission" date="2019-07" db="EMBL/GenBank/DDBJ databases">
        <title>Genomes of sea-ice associated Colwellia species.</title>
        <authorList>
            <person name="Bowman J.P."/>
        </authorList>
    </citation>
    <scope>NUCLEOTIDE SEQUENCE [LARGE SCALE GENOMIC DNA]</scope>
    <source>
        <strain evidence="5 6">ACAM 459</strain>
    </source>
</reference>
<evidence type="ECO:0000313" key="6">
    <source>
        <dbReference type="Proteomes" id="UP000321822"/>
    </source>
</evidence>
<organism evidence="5 6">
    <name type="scientific">Colwellia demingiae</name>
    <dbReference type="NCBI Taxonomy" id="89401"/>
    <lineage>
        <taxon>Bacteria</taxon>
        <taxon>Pseudomonadati</taxon>
        <taxon>Pseudomonadota</taxon>
        <taxon>Gammaproteobacteria</taxon>
        <taxon>Alteromonadales</taxon>
        <taxon>Colwelliaceae</taxon>
        <taxon>Colwellia</taxon>
    </lineage>
</organism>
<feature type="domain" description="GGDEF" evidence="4">
    <location>
        <begin position="503"/>
        <end position="636"/>
    </location>
</feature>
<dbReference type="InterPro" id="IPR035965">
    <property type="entry name" value="PAS-like_dom_sf"/>
</dbReference>
<feature type="domain" description="PAS" evidence="2">
    <location>
        <begin position="11"/>
        <end position="48"/>
    </location>
</feature>
<sequence length="654" mass="74660">MVKITNNVHQFGYEPAEFLSKKLTFTDIVHPEDLDRIVKEMVAFLKNDIVYFEQDYRIFTKGGDIRWVYEKTILKTEVTGLPTLAKGYLLDITERKLAEQQLRESSEKYYQLFDKNKAIELLIDPNTQKIIKANGAAEIFYGYNEQEFNNLSISDINVLSVDKIEAEIELALTEKRDYFNFRHQLKNGEIRDVCVYSGPIIMADRKVLYSIIHDITDQRQAEKALLESEQKFRSFIETTSEGFLILTPQLDINFSNTAICQLAGYSLTEMQGKSVLVFVTSESRKQLRQQLIMTRSHSHLAAELTLRHKNGHHVFIRYKATVMADGNGFFTYITDITERKLKEVELRTLNSAVKHSASSIIITDKNGIIEYVNPRFCVVTGYSEQEVIGQTPSLISTANTRTELHTELWKTILAGDDWHGETYNCTKNGEFYWSMMSISPIRNENGEISQFVSVSQDITEHKSKHLKMEELALRDPLTGLANRRLFDDRLNQAIQIISYQNRSGIGLVMLDLDHFKDINDTYGHDVGDLILKEVARKLLLCTRKEDTVSRFGGDEFIILLQEVSILSDAQRVAENILQSLSEPIHVGEHTFSITCSLGVCLAPQDGCIATQLLKAADLALYQAKIAGRNNIQFYNTAMQQLSESNKYSEQITFP</sequence>
<evidence type="ECO:0000259" key="4">
    <source>
        <dbReference type="PROSITE" id="PS50887"/>
    </source>
</evidence>
<dbReference type="InterPro" id="IPR043128">
    <property type="entry name" value="Rev_trsase/Diguanyl_cyclase"/>
</dbReference>
<dbReference type="FunFam" id="3.30.70.270:FF:000001">
    <property type="entry name" value="Diguanylate cyclase domain protein"/>
    <property type="match status" value="1"/>
</dbReference>
<dbReference type="InterPro" id="IPR000700">
    <property type="entry name" value="PAS-assoc_C"/>
</dbReference>
<dbReference type="SUPFAM" id="SSF55785">
    <property type="entry name" value="PYP-like sensor domain (PAS domain)"/>
    <property type="match status" value="4"/>
</dbReference>
<dbReference type="SUPFAM" id="SSF55073">
    <property type="entry name" value="Nucleotide cyclase"/>
    <property type="match status" value="1"/>
</dbReference>
<keyword evidence="6" id="KW-1185">Reference proteome</keyword>
<evidence type="ECO:0000259" key="3">
    <source>
        <dbReference type="PROSITE" id="PS50113"/>
    </source>
</evidence>
<dbReference type="PROSITE" id="PS50112">
    <property type="entry name" value="PAS"/>
    <property type="match status" value="3"/>
</dbReference>
<dbReference type="PANTHER" id="PTHR44757:SF2">
    <property type="entry name" value="BIOFILM ARCHITECTURE MAINTENANCE PROTEIN MBAA"/>
    <property type="match status" value="1"/>
</dbReference>
<dbReference type="Gene3D" id="3.30.450.20">
    <property type="entry name" value="PAS domain"/>
    <property type="match status" value="4"/>
</dbReference>
<dbReference type="NCBIfam" id="TIGR00254">
    <property type="entry name" value="GGDEF"/>
    <property type="match status" value="1"/>
</dbReference>
<dbReference type="GO" id="GO:0003824">
    <property type="term" value="F:catalytic activity"/>
    <property type="evidence" value="ECO:0007669"/>
    <property type="project" value="UniProtKB-ARBA"/>
</dbReference>
<dbReference type="PROSITE" id="PS50887">
    <property type="entry name" value="GGDEF"/>
    <property type="match status" value="1"/>
</dbReference>
<dbReference type="SMART" id="SM00267">
    <property type="entry name" value="GGDEF"/>
    <property type="match status" value="1"/>
</dbReference>
<dbReference type="CDD" id="cd01949">
    <property type="entry name" value="GGDEF"/>
    <property type="match status" value="1"/>
</dbReference>
<accession>A0A5C6QUM9</accession>
<protein>
    <submittedName>
        <fullName evidence="5">PAS domain S-box protein</fullName>
    </submittedName>
</protein>
<dbReference type="PROSITE" id="PS50113">
    <property type="entry name" value="PAC"/>
    <property type="match status" value="2"/>
</dbReference>
<evidence type="ECO:0000259" key="2">
    <source>
        <dbReference type="PROSITE" id="PS50112"/>
    </source>
</evidence>
<dbReference type="SMART" id="SM00091">
    <property type="entry name" value="PAS"/>
    <property type="match status" value="3"/>
</dbReference>
<dbReference type="InterPro" id="IPR000160">
    <property type="entry name" value="GGDEF_dom"/>
</dbReference>
<dbReference type="Gene3D" id="3.30.70.270">
    <property type="match status" value="1"/>
</dbReference>
<evidence type="ECO:0000313" key="5">
    <source>
        <dbReference type="EMBL" id="TWX72188.1"/>
    </source>
</evidence>
<dbReference type="Proteomes" id="UP000321822">
    <property type="component" value="Unassembled WGS sequence"/>
</dbReference>
<comment type="cofactor">
    <cofactor evidence="1">
        <name>Mg(2+)</name>
        <dbReference type="ChEBI" id="CHEBI:18420"/>
    </cofactor>
</comment>
<name>A0A5C6QUM9_9GAMM</name>
<dbReference type="InterPro" id="IPR001610">
    <property type="entry name" value="PAC"/>
</dbReference>
<dbReference type="PANTHER" id="PTHR44757">
    <property type="entry name" value="DIGUANYLATE CYCLASE DGCP"/>
    <property type="match status" value="1"/>
</dbReference>
<dbReference type="Pfam" id="PF13426">
    <property type="entry name" value="PAS_9"/>
    <property type="match status" value="2"/>
</dbReference>